<dbReference type="Proteomes" id="UP001500604">
    <property type="component" value="Unassembled WGS sequence"/>
</dbReference>
<protein>
    <submittedName>
        <fullName evidence="1">Uncharacterized protein</fullName>
    </submittedName>
</protein>
<dbReference type="RefSeq" id="WP_345199292.1">
    <property type="nucleotide sequence ID" value="NZ_BAABFL010000479.1"/>
</dbReference>
<gene>
    <name evidence="1" type="ORF">GCM10023116_49660</name>
</gene>
<sequence length="297" mass="33690">MSVALERTITARLPDIEWAKANDPCLDYCLWPYDPLRSQSGKFRSINLLNESFQQAGAEQLIGICQLIRDAIGDFQTVWGIKQSEKGFSWELYFYDYERLQRKVSASRLIEVLSPWLSCGLTVNENSPYFMFSLDLEPETGSSQCSLDAINIYMGNAGSNVSSGLSYSLTADGLTFDNLYSFFDARSEQDDILAKMACSAHLGLDSLNSDDVLWPELVDCQTVVVANKRICEGIYFSRVTVDQLLFFLRKTRFPAAHVAYVEKHRDRFDHLLFDVGFDYTMVEGTINITKSAYYGVF</sequence>
<reference evidence="2" key="1">
    <citation type="journal article" date="2019" name="Int. J. Syst. Evol. Microbiol.">
        <title>The Global Catalogue of Microorganisms (GCM) 10K type strain sequencing project: providing services to taxonomists for standard genome sequencing and annotation.</title>
        <authorList>
            <consortium name="The Broad Institute Genomics Platform"/>
            <consortium name="The Broad Institute Genome Sequencing Center for Infectious Disease"/>
            <person name="Wu L."/>
            <person name="Ma J."/>
        </authorList>
    </citation>
    <scope>NUCLEOTIDE SEQUENCE [LARGE SCALE GENOMIC DNA]</scope>
    <source>
        <strain evidence="2">JCM 17805</strain>
    </source>
</reference>
<dbReference type="EMBL" id="BAABFL010000479">
    <property type="protein sequence ID" value="GAA4652682.1"/>
    <property type="molecule type" value="Genomic_DNA"/>
</dbReference>
<accession>A0ABP8VCG2</accession>
<comment type="caution">
    <text evidence="1">The sequence shown here is derived from an EMBL/GenBank/DDBJ whole genome shotgun (WGS) entry which is preliminary data.</text>
</comment>
<keyword evidence="2" id="KW-1185">Reference proteome</keyword>
<name>A0ABP8VCG2_9GAMM</name>
<evidence type="ECO:0000313" key="1">
    <source>
        <dbReference type="EMBL" id="GAA4652682.1"/>
    </source>
</evidence>
<organism evidence="1 2">
    <name type="scientific">Kistimonas scapharcae</name>
    <dbReference type="NCBI Taxonomy" id="1036133"/>
    <lineage>
        <taxon>Bacteria</taxon>
        <taxon>Pseudomonadati</taxon>
        <taxon>Pseudomonadota</taxon>
        <taxon>Gammaproteobacteria</taxon>
        <taxon>Oceanospirillales</taxon>
        <taxon>Endozoicomonadaceae</taxon>
        <taxon>Kistimonas</taxon>
    </lineage>
</organism>
<evidence type="ECO:0000313" key="2">
    <source>
        <dbReference type="Proteomes" id="UP001500604"/>
    </source>
</evidence>
<proteinExistence type="predicted"/>